<dbReference type="Gene3D" id="3.30.70.1430">
    <property type="entry name" value="Multidrug efflux transporter AcrB pore domain"/>
    <property type="match status" value="1"/>
</dbReference>
<dbReference type="Gene3D" id="1.20.1640.10">
    <property type="entry name" value="Multidrug efflux transporter AcrB transmembrane domain"/>
    <property type="match status" value="1"/>
</dbReference>
<dbReference type="Pfam" id="PF00873">
    <property type="entry name" value="ACR_tran"/>
    <property type="match status" value="1"/>
</dbReference>
<organism evidence="1 2">
    <name type="scientific">Leptospira ryugenii</name>
    <dbReference type="NCBI Taxonomy" id="1917863"/>
    <lineage>
        <taxon>Bacteria</taxon>
        <taxon>Pseudomonadati</taxon>
        <taxon>Spirochaetota</taxon>
        <taxon>Spirochaetia</taxon>
        <taxon>Leptospirales</taxon>
        <taxon>Leptospiraceae</taxon>
        <taxon>Leptospira</taxon>
    </lineage>
</organism>
<dbReference type="GO" id="GO:0005886">
    <property type="term" value="C:plasma membrane"/>
    <property type="evidence" value="ECO:0007669"/>
    <property type="project" value="TreeGrafter"/>
</dbReference>
<proteinExistence type="predicted"/>
<dbReference type="InterPro" id="IPR027463">
    <property type="entry name" value="AcrB_DN_DC_subdom"/>
</dbReference>
<accession>A0A2P2E0M2</accession>
<protein>
    <submittedName>
        <fullName evidence="1">Uncharacterized protein</fullName>
    </submittedName>
</protein>
<dbReference type="Proteomes" id="UP000245133">
    <property type="component" value="Unassembled WGS sequence"/>
</dbReference>
<dbReference type="PANTHER" id="PTHR32063:SF0">
    <property type="entry name" value="SWARMING MOTILITY PROTEIN SWRC"/>
    <property type="match status" value="1"/>
</dbReference>
<reference evidence="1 2" key="1">
    <citation type="submission" date="2018-02" db="EMBL/GenBank/DDBJ databases">
        <title>Novel Leptospira species isolated from soil and water in Japan.</title>
        <authorList>
            <person name="Nakao R."/>
            <person name="Masuzawa T."/>
        </authorList>
    </citation>
    <scope>NUCLEOTIDE SEQUENCE [LARGE SCALE GENOMIC DNA]</scope>
    <source>
        <strain evidence="1 2">YH101</strain>
    </source>
</reference>
<dbReference type="GO" id="GO:0042910">
    <property type="term" value="F:xenobiotic transmembrane transporter activity"/>
    <property type="evidence" value="ECO:0007669"/>
    <property type="project" value="TreeGrafter"/>
</dbReference>
<evidence type="ECO:0000313" key="1">
    <source>
        <dbReference type="EMBL" id="GBF50437.1"/>
    </source>
</evidence>
<comment type="caution">
    <text evidence="1">The sequence shown here is derived from an EMBL/GenBank/DDBJ whole genome shotgun (WGS) entry which is preliminary data.</text>
</comment>
<dbReference type="EMBL" id="BFBB01000005">
    <property type="protein sequence ID" value="GBF50437.1"/>
    <property type="molecule type" value="Genomic_DNA"/>
</dbReference>
<name>A0A2P2E0M2_9LEPT</name>
<dbReference type="AlphaFoldDB" id="A0A2P2E0M2"/>
<dbReference type="PANTHER" id="PTHR32063">
    <property type="match status" value="1"/>
</dbReference>
<gene>
    <name evidence="1" type="ORF">LPTSP4_19620</name>
</gene>
<sequence>MEFPSGTSFAHTNQVSETIEKAITEFSFIEQVVSKIEMGHVLLLIRPKPGLVINAEWVNVFKESLGDTEDASIFFLTESASPFAKDLVIDVLGEDETILQKLCEELAKKAKENQYVTEVMLKYKPNREELLLHPKANSMLVSSVDMSSLGHELRTALQGVVVGKFRSPEKEMDIRIRFQERYRQSKESLSEIRLKTGNGKYSPLETLVTSSTHTIPQKIYHKNQIRNLSFALRFSSTSGSKEEAKVFTQLQSYPLPESYRLEVSRDEVNKNSRLREITFHLLIPFLLFALGKQSSLLIPIQYFVLFLMTSHLYPTGFSQIQNGGLVFAHIFVHSSGMRNYQETIVYRQMLLISSFLLLAPSELSDLFYLSLSICLSIFIKRAFFGVYRSISPKVQMLQGVQNTLRAQIWFRLGKIF</sequence>
<dbReference type="Gene3D" id="3.30.2090.10">
    <property type="entry name" value="Multidrug efflux transporter AcrB TolC docking domain, DN and DC subdomains"/>
    <property type="match status" value="1"/>
</dbReference>
<dbReference type="Gene3D" id="3.30.70.1440">
    <property type="entry name" value="Multidrug efflux transporter AcrB pore domain"/>
    <property type="match status" value="1"/>
</dbReference>
<keyword evidence="2" id="KW-1185">Reference proteome</keyword>
<dbReference type="SUPFAM" id="SSF82714">
    <property type="entry name" value="Multidrug efflux transporter AcrB TolC docking domain, DN and DC subdomains"/>
    <property type="match status" value="1"/>
</dbReference>
<evidence type="ECO:0000313" key="2">
    <source>
        <dbReference type="Proteomes" id="UP000245133"/>
    </source>
</evidence>
<dbReference type="InterPro" id="IPR001036">
    <property type="entry name" value="Acrflvin-R"/>
</dbReference>